<evidence type="ECO:0000256" key="7">
    <source>
        <dbReference type="PIRSR" id="PIRSR001123-1"/>
    </source>
</evidence>
<dbReference type="AlphaFoldDB" id="A0A0D6DZJ1"/>
<dbReference type="SUPFAM" id="SSF53187">
    <property type="entry name" value="Zn-dependent exopeptidases"/>
    <property type="match status" value="1"/>
</dbReference>
<feature type="active site" description="Proton acceptor" evidence="7">
    <location>
        <position position="216"/>
    </location>
</feature>
<evidence type="ECO:0000256" key="4">
    <source>
        <dbReference type="ARBA" id="ARBA00022723"/>
    </source>
</evidence>
<feature type="binding site" evidence="8">
    <location>
        <position position="66"/>
    </location>
    <ligand>
        <name>Zn(2+)</name>
        <dbReference type="ChEBI" id="CHEBI:29105"/>
        <label>1</label>
    </ligand>
</feature>
<name>A0A0D6DZJ1_9LACT</name>
<feature type="binding site" evidence="8">
    <location>
        <position position="239"/>
    </location>
    <ligand>
        <name>Zn(2+)</name>
        <dbReference type="ChEBI" id="CHEBI:29105"/>
        <label>1</label>
    </ligand>
</feature>
<dbReference type="STRING" id="1364.LP2241_50511"/>
<dbReference type="GO" id="GO:0004230">
    <property type="term" value="F:glutamyl aminopeptidase activity"/>
    <property type="evidence" value="ECO:0007669"/>
    <property type="project" value="UniProtKB-EC"/>
</dbReference>
<dbReference type="EMBL" id="LN774769">
    <property type="protein sequence ID" value="CEN29382.1"/>
    <property type="molecule type" value="Genomic_DNA"/>
</dbReference>
<keyword evidence="2 9" id="KW-0031">Aminopeptidase</keyword>
<evidence type="ECO:0000256" key="8">
    <source>
        <dbReference type="PIRSR" id="PIRSR001123-2"/>
    </source>
</evidence>
<organism evidence="9 10">
    <name type="scientific">Pseudolactococcus piscium MKFS47</name>
    <dbReference type="NCBI Taxonomy" id="297352"/>
    <lineage>
        <taxon>Bacteria</taxon>
        <taxon>Bacillati</taxon>
        <taxon>Bacillota</taxon>
        <taxon>Bacilli</taxon>
        <taxon>Lactobacillales</taxon>
        <taxon>Streptococcaceae</taxon>
        <taxon>Pseudolactococcus</taxon>
    </lineage>
</organism>
<dbReference type="PIRSF" id="PIRSF001123">
    <property type="entry name" value="PepA_GA"/>
    <property type="match status" value="1"/>
</dbReference>
<feature type="binding site" evidence="8">
    <location>
        <position position="323"/>
    </location>
    <ligand>
        <name>Zn(2+)</name>
        <dbReference type="ChEBI" id="CHEBI:29105"/>
        <label>2</label>
    </ligand>
</feature>
<evidence type="ECO:0000256" key="6">
    <source>
        <dbReference type="PIRNR" id="PIRNR001123"/>
    </source>
</evidence>
<dbReference type="InterPro" id="IPR051464">
    <property type="entry name" value="Peptidase_M42_aminopept"/>
</dbReference>
<dbReference type="PANTHER" id="PTHR32481">
    <property type="entry name" value="AMINOPEPTIDASE"/>
    <property type="match status" value="1"/>
</dbReference>
<gene>
    <name evidence="9" type="ORF">LACPI_2182</name>
</gene>
<comment type="cofactor">
    <cofactor evidence="8">
        <name>a divalent metal cation</name>
        <dbReference type="ChEBI" id="CHEBI:60240"/>
    </cofactor>
    <text evidence="8">Binds 2 divalent metal cations per subunit.</text>
</comment>
<dbReference type="Pfam" id="PF05343">
    <property type="entry name" value="Peptidase_M42"/>
    <property type="match status" value="1"/>
</dbReference>
<feature type="binding site" evidence="8">
    <location>
        <position position="182"/>
    </location>
    <ligand>
        <name>Zn(2+)</name>
        <dbReference type="ChEBI" id="CHEBI:29105"/>
        <label>2</label>
    </ligand>
</feature>
<proteinExistence type="inferred from homology"/>
<dbReference type="PANTHER" id="PTHR32481:SF0">
    <property type="entry name" value="AMINOPEPTIDASE YPDE-RELATED"/>
    <property type="match status" value="1"/>
</dbReference>
<keyword evidence="3" id="KW-0645">Protease</keyword>
<protein>
    <submittedName>
        <fullName evidence="9">Glutamyl aminopeptidase</fullName>
    </submittedName>
</protein>
<feature type="binding site" evidence="8">
    <location>
        <position position="182"/>
    </location>
    <ligand>
        <name>Zn(2+)</name>
        <dbReference type="ChEBI" id="CHEBI:29105"/>
        <label>1</label>
    </ligand>
</feature>
<feature type="binding site" evidence="8">
    <location>
        <position position="217"/>
    </location>
    <ligand>
        <name>Zn(2+)</name>
        <dbReference type="ChEBI" id="CHEBI:29105"/>
        <label>2</label>
    </ligand>
</feature>
<dbReference type="SUPFAM" id="SSF101821">
    <property type="entry name" value="Aminopeptidase/glucanase lid domain"/>
    <property type="match status" value="1"/>
</dbReference>
<evidence type="ECO:0000313" key="9">
    <source>
        <dbReference type="EMBL" id="CEN29382.1"/>
    </source>
</evidence>
<keyword evidence="5" id="KW-0378">Hydrolase</keyword>
<dbReference type="GO" id="GO:0006508">
    <property type="term" value="P:proteolysis"/>
    <property type="evidence" value="ECO:0007669"/>
    <property type="project" value="UniProtKB-KW"/>
</dbReference>
<dbReference type="CDD" id="cd05656">
    <property type="entry name" value="M42_Frv"/>
    <property type="match status" value="1"/>
</dbReference>
<dbReference type="HOGENOM" id="CLU_047249_0_2_9"/>
<sequence length="361" mass="39227">MSITFEKIKEITEIQATSGFEKPMQAFMRKQITPHVDDVQTDGLGGIFGIKHTKSENAPRIMVAGHMDEVGFMVSMIKPDGTLRVVALGGWNPLVISAQRFTLFARNNITIPIITGGIPPHLMRGAGGAATLPKVEDIIFDAGFTDKAEAEHFGVHPGAVIIPQSETILTANQKNVIGKSWDNRYGCLMVNELLAHLTTENIQLPNTLIAGANVQEEVGLRGAHVSTTKFNPDLFFAVDCSPAQDTFDASADGRIGEGTLMRIFDPGHILLPTMRDFLLDTAESAGVKYQYYVSKGGTDAGAAHLKQSGIPSTTIGVCARYIHSHQTLFSLEDFDTAQAFLQEIVKKLDRSTVDLIRGNTF</sequence>
<reference evidence="10" key="1">
    <citation type="submission" date="2015-01" db="EMBL/GenBank/DDBJ databases">
        <authorList>
            <person name="Andreevskaya M."/>
        </authorList>
    </citation>
    <scope>NUCLEOTIDE SEQUENCE [LARGE SCALE GENOMIC DNA]</scope>
    <source>
        <strain evidence="10">MKFS47</strain>
    </source>
</reference>
<dbReference type="Proteomes" id="UP000033166">
    <property type="component" value="Chromosome I"/>
</dbReference>
<dbReference type="InterPro" id="IPR023367">
    <property type="entry name" value="Peptidase_M42_dom2"/>
</dbReference>
<dbReference type="GO" id="GO:0046872">
    <property type="term" value="F:metal ion binding"/>
    <property type="evidence" value="ECO:0007669"/>
    <property type="project" value="UniProtKB-UniRule"/>
</dbReference>
<dbReference type="InterPro" id="IPR017538">
    <property type="entry name" value="Pept_M42_glutamyl_aminopept"/>
</dbReference>
<dbReference type="InterPro" id="IPR008007">
    <property type="entry name" value="Peptidase_M42"/>
</dbReference>
<evidence type="ECO:0000256" key="1">
    <source>
        <dbReference type="ARBA" id="ARBA00006272"/>
    </source>
</evidence>
<evidence type="ECO:0000256" key="5">
    <source>
        <dbReference type="ARBA" id="ARBA00022801"/>
    </source>
</evidence>
<accession>A0A0D6DZJ1</accession>
<evidence type="ECO:0000256" key="3">
    <source>
        <dbReference type="ARBA" id="ARBA00022670"/>
    </source>
</evidence>
<evidence type="ECO:0000256" key="2">
    <source>
        <dbReference type="ARBA" id="ARBA00022438"/>
    </source>
</evidence>
<comment type="similarity">
    <text evidence="1 6">Belongs to the peptidase M42 family.</text>
</comment>
<dbReference type="Gene3D" id="3.40.630.10">
    <property type="entry name" value="Zn peptidases"/>
    <property type="match status" value="1"/>
</dbReference>
<evidence type="ECO:0000313" key="10">
    <source>
        <dbReference type="Proteomes" id="UP000033166"/>
    </source>
</evidence>
<dbReference type="MEROPS" id="M42.001"/>
<dbReference type="Gene3D" id="2.40.30.40">
    <property type="entry name" value="Peptidase M42, domain 2"/>
    <property type="match status" value="1"/>
</dbReference>
<keyword evidence="4 8" id="KW-0479">Metal-binding</keyword>
<dbReference type="RefSeq" id="WP_047916365.1">
    <property type="nucleotide sequence ID" value="NZ_LN774769.1"/>
</dbReference>
<dbReference type="NCBIfam" id="TIGR03107">
    <property type="entry name" value="glu_aminopep"/>
    <property type="match status" value="1"/>
</dbReference>
<dbReference type="KEGG" id="lpk:LACPI_2182"/>